<dbReference type="InterPro" id="IPR050445">
    <property type="entry name" value="Bact_polysacc_biosynth/exp"/>
</dbReference>
<name>A0ABR9FRA3_9GAMM</name>
<evidence type="ECO:0000256" key="3">
    <source>
        <dbReference type="ARBA" id="ARBA00022692"/>
    </source>
</evidence>
<keyword evidence="5 6" id="KW-0472">Membrane</keyword>
<protein>
    <submittedName>
        <fullName evidence="9">LPS O-antigen length regulator</fullName>
    </submittedName>
</protein>
<dbReference type="Pfam" id="PF13807">
    <property type="entry name" value="GNVR"/>
    <property type="match status" value="1"/>
</dbReference>
<feature type="transmembrane region" description="Helical" evidence="6">
    <location>
        <begin position="277"/>
        <end position="300"/>
    </location>
</feature>
<comment type="subcellular location">
    <subcellularLocation>
        <location evidence="1">Cell membrane</location>
        <topology evidence="1">Multi-pass membrane protein</topology>
    </subcellularLocation>
</comment>
<comment type="caution">
    <text evidence="9">The sequence shown here is derived from an EMBL/GenBank/DDBJ whole genome shotgun (WGS) entry which is preliminary data.</text>
</comment>
<dbReference type="PANTHER" id="PTHR32309:SF13">
    <property type="entry name" value="FERRIC ENTEROBACTIN TRANSPORT PROTEIN FEPE"/>
    <property type="match status" value="1"/>
</dbReference>
<feature type="domain" description="Polysaccharide chain length determinant N-terminal" evidence="7">
    <location>
        <begin position="10"/>
        <end position="106"/>
    </location>
</feature>
<accession>A0ABR9FRA3</accession>
<dbReference type="PANTHER" id="PTHR32309">
    <property type="entry name" value="TYROSINE-PROTEIN KINASE"/>
    <property type="match status" value="1"/>
</dbReference>
<keyword evidence="10" id="KW-1185">Reference proteome</keyword>
<dbReference type="Pfam" id="PF02706">
    <property type="entry name" value="Wzz"/>
    <property type="match status" value="1"/>
</dbReference>
<dbReference type="InterPro" id="IPR003856">
    <property type="entry name" value="LPS_length_determ_N"/>
</dbReference>
<feature type="domain" description="Tyrosine-protein kinase G-rich" evidence="8">
    <location>
        <begin position="230"/>
        <end position="298"/>
    </location>
</feature>
<evidence type="ECO:0000313" key="10">
    <source>
        <dbReference type="Proteomes" id="UP000707245"/>
    </source>
</evidence>
<dbReference type="InterPro" id="IPR032807">
    <property type="entry name" value="GNVR"/>
</dbReference>
<dbReference type="RefSeq" id="WP_192542794.1">
    <property type="nucleotide sequence ID" value="NZ_JBQDLW010000087.1"/>
</dbReference>
<dbReference type="Proteomes" id="UP000707245">
    <property type="component" value="Unassembled WGS sequence"/>
</dbReference>
<evidence type="ECO:0000256" key="2">
    <source>
        <dbReference type="ARBA" id="ARBA00022475"/>
    </source>
</evidence>
<evidence type="ECO:0000256" key="4">
    <source>
        <dbReference type="ARBA" id="ARBA00022989"/>
    </source>
</evidence>
<keyword evidence="4 6" id="KW-1133">Transmembrane helix</keyword>
<keyword evidence="3 6" id="KW-0812">Transmembrane</keyword>
<evidence type="ECO:0000259" key="8">
    <source>
        <dbReference type="Pfam" id="PF13807"/>
    </source>
</evidence>
<organism evidence="9 10">
    <name type="scientific">Pseudoalteromonas prydzensis</name>
    <dbReference type="NCBI Taxonomy" id="182141"/>
    <lineage>
        <taxon>Bacteria</taxon>
        <taxon>Pseudomonadati</taxon>
        <taxon>Pseudomonadota</taxon>
        <taxon>Gammaproteobacteria</taxon>
        <taxon>Alteromonadales</taxon>
        <taxon>Pseudoalteromonadaceae</taxon>
        <taxon>Pseudoalteromonas</taxon>
    </lineage>
</organism>
<evidence type="ECO:0000256" key="6">
    <source>
        <dbReference type="SAM" id="Phobius"/>
    </source>
</evidence>
<feature type="transmembrane region" description="Helical" evidence="6">
    <location>
        <begin position="26"/>
        <end position="46"/>
    </location>
</feature>
<evidence type="ECO:0000256" key="5">
    <source>
        <dbReference type="ARBA" id="ARBA00023136"/>
    </source>
</evidence>
<keyword evidence="2" id="KW-1003">Cell membrane</keyword>
<proteinExistence type="predicted"/>
<evidence type="ECO:0000256" key="1">
    <source>
        <dbReference type="ARBA" id="ARBA00004651"/>
    </source>
</evidence>
<evidence type="ECO:0000259" key="7">
    <source>
        <dbReference type="Pfam" id="PF02706"/>
    </source>
</evidence>
<sequence>MNENKNTSIQEISMHELVTAVFKAKWIVIICAIVCGAISVAVAINLPNYYRSEVLLSPVQESQTSGLDGQLGGLASLAGFNLAQDNDRSKLALEVLRSKQFINMLVKKHTILPELMAVKEWVRETDTLIYDEEKFNKQTGEWFRKGNEYLGPEPTITEIHEAFMSAMNIDDDNDSGFVKISFTHQSPEIAQAWLELIVIEINTSLKKRDIAEATRSIEFLKQQIDQAKVAEIQTMLFNLVEEQMKKIMLAETRDEYVFKVIDPPLVADIKFKPKRSLIVVLGVFTGVFLAIIGVILRRLFKDEEHV</sequence>
<dbReference type="EMBL" id="RRZA01000075">
    <property type="protein sequence ID" value="MBE0459369.1"/>
    <property type="molecule type" value="Genomic_DNA"/>
</dbReference>
<dbReference type="Gene3D" id="3.30.1890.10">
    <property type="entry name" value="FepE-like"/>
    <property type="match status" value="1"/>
</dbReference>
<gene>
    <name evidence="9" type="ORF">EI167_18380</name>
</gene>
<reference evidence="9 10" key="1">
    <citation type="submission" date="2020-07" db="EMBL/GenBank/DDBJ databases">
        <title>Halophilic bacteria isolated from french cheeses.</title>
        <authorList>
            <person name="Kothe C.I."/>
            <person name="Farah-Kraiem B."/>
            <person name="Renault P."/>
            <person name="Dridi B."/>
        </authorList>
    </citation>
    <scope>NUCLEOTIDE SEQUENCE [LARGE SCALE GENOMIC DNA]</scope>
    <source>
        <strain evidence="9 10">FME14</strain>
    </source>
</reference>
<evidence type="ECO:0000313" key="9">
    <source>
        <dbReference type="EMBL" id="MBE0459369.1"/>
    </source>
</evidence>